<keyword evidence="2" id="KW-1133">Transmembrane helix</keyword>
<reference evidence="4" key="1">
    <citation type="journal article" date="2012" name="G3 (Bethesda)">
        <title>Pichia sorbitophila, an interspecies yeast hybrid reveals early steps of genome resolution following polyploidization.</title>
        <authorList>
            <person name="Leh Louis V."/>
            <person name="Despons L."/>
            <person name="Friedrich A."/>
            <person name="Martin T."/>
            <person name="Durrens P."/>
            <person name="Casaregola S."/>
            <person name="Neuveglise C."/>
            <person name="Fairhead C."/>
            <person name="Marck C."/>
            <person name="Cruz J.A."/>
            <person name="Straub M.L."/>
            <person name="Kugler V."/>
            <person name="Sacerdot C."/>
            <person name="Uzunov Z."/>
            <person name="Thierry A."/>
            <person name="Weiss S."/>
            <person name="Bleykasten C."/>
            <person name="De Montigny J."/>
            <person name="Jacques N."/>
            <person name="Jung P."/>
            <person name="Lemaire M."/>
            <person name="Mallet S."/>
            <person name="Morel G."/>
            <person name="Richard G.F."/>
            <person name="Sarkar A."/>
            <person name="Savel G."/>
            <person name="Schacherer J."/>
            <person name="Seret M.L."/>
            <person name="Talla E."/>
            <person name="Samson G."/>
            <person name="Jubin C."/>
            <person name="Poulain J."/>
            <person name="Vacherie B."/>
            <person name="Barbe V."/>
            <person name="Pelletier E."/>
            <person name="Sherman D.J."/>
            <person name="Westhof E."/>
            <person name="Weissenbach J."/>
            <person name="Baret P.V."/>
            <person name="Wincker P."/>
            <person name="Gaillardin C."/>
            <person name="Dujon B."/>
            <person name="Souciet J.L."/>
        </authorList>
    </citation>
    <scope>NUCLEOTIDE SEQUENCE [LARGE SCALE GENOMIC DNA]</scope>
    <source>
        <strain evidence="4">CBS 270.75 / DBVPG 7215 / KCTC 17166 / NRRL Y-17582</strain>
    </source>
</reference>
<dbReference type="HOGENOM" id="CLU_735613_0_0_1"/>
<evidence type="ECO:0000256" key="1">
    <source>
        <dbReference type="SAM" id="MobiDB-lite"/>
    </source>
</evidence>
<organism evidence="3 4">
    <name type="scientific">Eremothecium cymbalariae (strain CBS 270.75 / DBVPG 7215 / KCTC 17166 / NRRL Y-17582)</name>
    <name type="common">Yeast</name>
    <dbReference type="NCBI Taxonomy" id="931890"/>
    <lineage>
        <taxon>Eukaryota</taxon>
        <taxon>Fungi</taxon>
        <taxon>Dikarya</taxon>
        <taxon>Ascomycota</taxon>
        <taxon>Saccharomycotina</taxon>
        <taxon>Saccharomycetes</taxon>
        <taxon>Saccharomycetales</taxon>
        <taxon>Saccharomycetaceae</taxon>
        <taxon>Eremothecium</taxon>
    </lineage>
</organism>
<dbReference type="GeneID" id="11471556"/>
<dbReference type="eggNOG" id="ENOG502T1IH">
    <property type="taxonomic scope" value="Eukaryota"/>
</dbReference>
<gene>
    <name evidence="3" type="ordered locus">Ecym_8381</name>
</gene>
<keyword evidence="4" id="KW-1185">Reference proteome</keyword>
<accession>G8JXS7</accession>
<dbReference type="RefSeq" id="XP_003648468.1">
    <property type="nucleotide sequence ID" value="XM_003648420.1"/>
</dbReference>
<dbReference type="OrthoDB" id="4034014at2759"/>
<dbReference type="InParanoid" id="G8JXS7"/>
<proteinExistence type="predicted"/>
<sequence length="379" mass="42802">MGSVVKKRLDKTWSLVNFNTEKNGSVESQLLVDIPDSANFDDILSNTSSDESDCPTKPDTADSTSGEGSCDFTQASDYGHSTLVHADSDGGDNFEEIEDDDVISRGRIMVNHLLMRINNLSTLQIILLTSSATVMACYCFQRLWFLMEPRAGLSMDDSLTPSILGYNHDNTLVFNNVEIMVPFEKYGTKKFIVDFEKKVAYPVTDPEDFVPTQAGKFIVSKLLGYQLTLFYKLHYEWLPMLTYKYQVLSNHINEGISITNEKFESCVVPSCVRLANKARVVASDGVLKIKTIHIQRTCQAVGTSCDEIVNVLNNTLGGLQSILSPWVTEANQFIKYGYERMAYQIKVEWNIIGRWSSKKWFLVSRQAQKYINMLKHIIA</sequence>
<dbReference type="KEGG" id="erc:Ecym_8381"/>
<dbReference type="OMA" id="FRTHIHD"/>
<dbReference type="AlphaFoldDB" id="G8JXS7"/>
<evidence type="ECO:0000256" key="2">
    <source>
        <dbReference type="SAM" id="Phobius"/>
    </source>
</evidence>
<feature type="region of interest" description="Disordered" evidence="1">
    <location>
        <begin position="45"/>
        <end position="69"/>
    </location>
</feature>
<keyword evidence="2" id="KW-0472">Membrane</keyword>
<dbReference type="EMBL" id="CP002504">
    <property type="protein sequence ID" value="AET41651.1"/>
    <property type="molecule type" value="Genomic_DNA"/>
</dbReference>
<protein>
    <submittedName>
        <fullName evidence="3">Uncharacterized protein</fullName>
    </submittedName>
</protein>
<name>G8JXS7_ERECY</name>
<keyword evidence="2" id="KW-0812">Transmembrane</keyword>
<evidence type="ECO:0000313" key="4">
    <source>
        <dbReference type="Proteomes" id="UP000006790"/>
    </source>
</evidence>
<feature type="transmembrane region" description="Helical" evidence="2">
    <location>
        <begin position="125"/>
        <end position="145"/>
    </location>
</feature>
<evidence type="ECO:0000313" key="3">
    <source>
        <dbReference type="EMBL" id="AET41651.1"/>
    </source>
</evidence>
<dbReference type="Proteomes" id="UP000006790">
    <property type="component" value="Chromosome 8"/>
</dbReference>